<feature type="non-terminal residue" evidence="2">
    <location>
        <position position="1"/>
    </location>
</feature>
<keyword evidence="3" id="KW-1185">Reference proteome</keyword>
<proteinExistence type="predicted"/>
<keyword evidence="1" id="KW-1133">Transmembrane helix</keyword>
<organism evidence="2 3">
    <name type="scientific">Suillus plorans</name>
    <dbReference type="NCBI Taxonomy" id="116603"/>
    <lineage>
        <taxon>Eukaryota</taxon>
        <taxon>Fungi</taxon>
        <taxon>Dikarya</taxon>
        <taxon>Basidiomycota</taxon>
        <taxon>Agaricomycotina</taxon>
        <taxon>Agaricomycetes</taxon>
        <taxon>Agaricomycetidae</taxon>
        <taxon>Boletales</taxon>
        <taxon>Suillineae</taxon>
        <taxon>Suillaceae</taxon>
        <taxon>Suillus</taxon>
    </lineage>
</organism>
<feature type="transmembrane region" description="Helical" evidence="1">
    <location>
        <begin position="52"/>
        <end position="71"/>
    </location>
</feature>
<keyword evidence="1" id="KW-0472">Membrane</keyword>
<sequence length="75" mass="8769">LESINKDDMNTSCLNADYICYYKDNLIRKYFKSLAQVMSFIIHNLIPPTVLTAWTAIGELIILVWHIRFLVTEAY</sequence>
<dbReference type="RefSeq" id="XP_041165816.1">
    <property type="nucleotide sequence ID" value="XM_041296350.1"/>
</dbReference>
<dbReference type="AlphaFoldDB" id="A0A9P7DTP7"/>
<comment type="caution">
    <text evidence="2">The sequence shown here is derived from an EMBL/GenBank/DDBJ whole genome shotgun (WGS) entry which is preliminary data.</text>
</comment>
<reference evidence="2" key="1">
    <citation type="journal article" date="2020" name="New Phytol.">
        <title>Comparative genomics reveals dynamic genome evolution in host specialist ectomycorrhizal fungi.</title>
        <authorList>
            <person name="Lofgren L.A."/>
            <person name="Nguyen N.H."/>
            <person name="Vilgalys R."/>
            <person name="Ruytinx J."/>
            <person name="Liao H.L."/>
            <person name="Branco S."/>
            <person name="Kuo A."/>
            <person name="LaButti K."/>
            <person name="Lipzen A."/>
            <person name="Andreopoulos W."/>
            <person name="Pangilinan J."/>
            <person name="Riley R."/>
            <person name="Hundley H."/>
            <person name="Na H."/>
            <person name="Barry K."/>
            <person name="Grigoriev I.V."/>
            <person name="Stajich J.E."/>
            <person name="Kennedy P.G."/>
        </authorList>
    </citation>
    <scope>NUCLEOTIDE SEQUENCE</scope>
    <source>
        <strain evidence="2">S12</strain>
    </source>
</reference>
<evidence type="ECO:0000256" key="1">
    <source>
        <dbReference type="SAM" id="Phobius"/>
    </source>
</evidence>
<dbReference type="GeneID" id="64590114"/>
<feature type="non-terminal residue" evidence="2">
    <location>
        <position position="75"/>
    </location>
</feature>
<evidence type="ECO:0000313" key="3">
    <source>
        <dbReference type="Proteomes" id="UP000719766"/>
    </source>
</evidence>
<dbReference type="OrthoDB" id="2506088at2759"/>
<gene>
    <name evidence="2" type="ORF">HD556DRAFT_1199420</name>
</gene>
<dbReference type="Proteomes" id="UP000719766">
    <property type="component" value="Unassembled WGS sequence"/>
</dbReference>
<dbReference type="EMBL" id="JABBWE010000005">
    <property type="protein sequence ID" value="KAG1802919.1"/>
    <property type="molecule type" value="Genomic_DNA"/>
</dbReference>
<keyword evidence="1" id="KW-0812">Transmembrane</keyword>
<accession>A0A9P7DTP7</accession>
<name>A0A9P7DTP7_9AGAM</name>
<evidence type="ECO:0000313" key="2">
    <source>
        <dbReference type="EMBL" id="KAG1802919.1"/>
    </source>
</evidence>
<protein>
    <submittedName>
        <fullName evidence="2">Uncharacterized protein</fullName>
    </submittedName>
</protein>